<dbReference type="InterPro" id="IPR051401">
    <property type="entry name" value="GtrA_CellWall_Glycosyl"/>
</dbReference>
<sequence length="123" mass="13684">MSVPRQLQRYSMIGVLNTLAHWLTFLLLSLVLGLNQALSNLLAFIVAASLSYSLNARYTFVVPPNRRRYAMFLCGMGSLSLAIGALADQVQLPPWLTLLVFTLVSLLVGYAFSHAVVFKRREP</sequence>
<dbReference type="EMBL" id="CP077076">
    <property type="protein sequence ID" value="QXH52389.1"/>
    <property type="molecule type" value="Genomic_DNA"/>
</dbReference>
<keyword evidence="11" id="KW-1185">Reference proteome</keyword>
<dbReference type="PIRSF" id="PIRSF006298">
    <property type="entry name" value="GtrA_prd"/>
    <property type="match status" value="1"/>
</dbReference>
<evidence type="ECO:0000313" key="10">
    <source>
        <dbReference type="EMBL" id="QXH52389.1"/>
    </source>
</evidence>
<reference evidence="10" key="1">
    <citation type="journal article" date="2021" name="Microorganisms">
        <title>The Ever-Expanding Pseudomonas Genus: Description of 43 New Species and Partition of the Pseudomonas putida Group.</title>
        <authorList>
            <person name="Girard L."/>
            <person name="Lood C."/>
            <person name="Hofte M."/>
            <person name="Vandamme P."/>
            <person name="Rokni-Zadeh H."/>
            <person name="van Noort V."/>
            <person name="Lavigne R."/>
            <person name="De Mot R."/>
        </authorList>
    </citation>
    <scope>NUCLEOTIDE SEQUENCE</scope>
    <source>
        <strain evidence="10">COW40</strain>
    </source>
</reference>
<comment type="function">
    <text evidence="6 7">Involved in O antigen modification. Involved in the translocation of bactoprenol-linked glucose across the cytoplasmic membrane.</text>
</comment>
<organism evidence="10 11">
    <name type="scientific">Pseudomonas fakonensis</name>
    <dbReference type="NCBI Taxonomy" id="2842355"/>
    <lineage>
        <taxon>Bacteria</taxon>
        <taxon>Pseudomonadati</taxon>
        <taxon>Pseudomonadota</taxon>
        <taxon>Gammaproteobacteria</taxon>
        <taxon>Pseudomonadales</taxon>
        <taxon>Pseudomonadaceae</taxon>
        <taxon>Pseudomonas</taxon>
    </lineage>
</organism>
<dbReference type="Pfam" id="PF04138">
    <property type="entry name" value="GtrA_DPMS_TM"/>
    <property type="match status" value="1"/>
</dbReference>
<gene>
    <name evidence="10" type="ORF">KSS94_04470</name>
</gene>
<dbReference type="Proteomes" id="UP001046350">
    <property type="component" value="Chromosome"/>
</dbReference>
<dbReference type="PANTHER" id="PTHR38459">
    <property type="entry name" value="PROPHAGE BACTOPRENOL-LINKED GLUCOSE TRANSLOCASE HOMOLOG"/>
    <property type="match status" value="1"/>
</dbReference>
<evidence type="ECO:0000256" key="4">
    <source>
        <dbReference type="ARBA" id="ARBA00022989"/>
    </source>
</evidence>
<comment type="similarity">
    <text evidence="7">Belongs to the gtrA family.</text>
</comment>
<evidence type="ECO:0000256" key="6">
    <source>
        <dbReference type="ARBA" id="ARBA00025595"/>
    </source>
</evidence>
<dbReference type="RefSeq" id="WP_217841840.1">
    <property type="nucleotide sequence ID" value="NZ_CP077076.1"/>
</dbReference>
<evidence type="ECO:0000259" key="9">
    <source>
        <dbReference type="Pfam" id="PF04138"/>
    </source>
</evidence>
<proteinExistence type="inferred from homology"/>
<evidence type="ECO:0000256" key="2">
    <source>
        <dbReference type="ARBA" id="ARBA00022448"/>
    </source>
</evidence>
<feature type="transmembrane region" description="Helical" evidence="8">
    <location>
        <begin position="12"/>
        <end position="32"/>
    </location>
</feature>
<feature type="transmembrane region" description="Helical" evidence="8">
    <location>
        <begin position="38"/>
        <end position="57"/>
    </location>
</feature>
<evidence type="ECO:0000313" key="11">
    <source>
        <dbReference type="Proteomes" id="UP001046350"/>
    </source>
</evidence>
<dbReference type="InterPro" id="IPR016480">
    <property type="entry name" value="Glc_translocase_bactprenl-link"/>
</dbReference>
<feature type="transmembrane region" description="Helical" evidence="8">
    <location>
        <begin position="69"/>
        <end position="87"/>
    </location>
</feature>
<evidence type="ECO:0000256" key="7">
    <source>
        <dbReference type="PIRNR" id="PIRNR006298"/>
    </source>
</evidence>
<protein>
    <recommendedName>
        <fullName evidence="7">Bactoprenol-linked glucose translocase</fullName>
    </recommendedName>
</protein>
<evidence type="ECO:0000256" key="3">
    <source>
        <dbReference type="ARBA" id="ARBA00022692"/>
    </source>
</evidence>
<evidence type="ECO:0000256" key="5">
    <source>
        <dbReference type="ARBA" id="ARBA00023136"/>
    </source>
</evidence>
<keyword evidence="3 8" id="KW-0812">Transmembrane</keyword>
<keyword evidence="5 8" id="KW-0472">Membrane</keyword>
<keyword evidence="4 8" id="KW-1133">Transmembrane helix</keyword>
<evidence type="ECO:0000256" key="1">
    <source>
        <dbReference type="ARBA" id="ARBA00004141"/>
    </source>
</evidence>
<name>A0ABX8N7Q8_9PSED</name>
<accession>A0ABX8N7Q8</accession>
<dbReference type="PANTHER" id="PTHR38459:SF1">
    <property type="entry name" value="PROPHAGE BACTOPRENOL-LINKED GLUCOSE TRANSLOCASE HOMOLOG"/>
    <property type="match status" value="1"/>
</dbReference>
<feature type="transmembrane region" description="Helical" evidence="8">
    <location>
        <begin position="93"/>
        <end position="118"/>
    </location>
</feature>
<keyword evidence="2 7" id="KW-0813">Transport</keyword>
<comment type="subcellular location">
    <subcellularLocation>
        <location evidence="1">Membrane</location>
        <topology evidence="1">Multi-pass membrane protein</topology>
    </subcellularLocation>
</comment>
<feature type="domain" description="GtrA/DPMS transmembrane" evidence="9">
    <location>
        <begin position="9"/>
        <end position="118"/>
    </location>
</feature>
<evidence type="ECO:0000256" key="8">
    <source>
        <dbReference type="SAM" id="Phobius"/>
    </source>
</evidence>
<dbReference type="InterPro" id="IPR007267">
    <property type="entry name" value="GtrA_DPMS_TM"/>
</dbReference>